<dbReference type="GO" id="GO:0003700">
    <property type="term" value="F:DNA-binding transcription factor activity"/>
    <property type="evidence" value="ECO:0007669"/>
    <property type="project" value="InterPro"/>
</dbReference>
<evidence type="ECO:0000256" key="3">
    <source>
        <dbReference type="ARBA" id="ARBA00023163"/>
    </source>
</evidence>
<dbReference type="AlphaFoldDB" id="A0A975SWZ8"/>
<dbReference type="PROSITE" id="PS00041">
    <property type="entry name" value="HTH_ARAC_FAMILY_1"/>
    <property type="match status" value="1"/>
</dbReference>
<keyword evidence="2" id="KW-0238">DNA-binding</keyword>
<sequence>MSEPAQAEAIVTDFYLPHRLEVSPRQGDLNMSLTAVRLDQLTIGRLAYGQEIGLVTDEATNFHVDLPLAGHAEMSAGASEPVIAQWGKAAVFSPGEPAGLHGSADCSLMCLMIPRGSLEATLEELLGRSIGRALRFDFAMHLRGPVGRSWVDTLQLVLRELDDGPGLLTNQRAGRHVQSLLLDGLLLGQPNSYSEELAGGTRPGSSAAIARAVDLVNDRADEPWSSTSLAREVHASVRALQEGFKRDVGRPPMRYLRDVRLRRVHGDLQGASSKSTTVEAVAIRWGFLHMGRFAAAYRAAFGETPSTTLAGEGTSRLVLGVA</sequence>
<evidence type="ECO:0000313" key="6">
    <source>
        <dbReference type="Proteomes" id="UP000683575"/>
    </source>
</evidence>
<evidence type="ECO:0000256" key="1">
    <source>
        <dbReference type="ARBA" id="ARBA00023015"/>
    </source>
</evidence>
<dbReference type="Pfam" id="PF12833">
    <property type="entry name" value="HTH_18"/>
    <property type="match status" value="1"/>
</dbReference>
<gene>
    <name evidence="5" type="ORF">KRR39_18265</name>
</gene>
<proteinExistence type="predicted"/>
<dbReference type="SMART" id="SM00342">
    <property type="entry name" value="HTH_ARAC"/>
    <property type="match status" value="1"/>
</dbReference>
<keyword evidence="1" id="KW-0805">Transcription regulation</keyword>
<dbReference type="EMBL" id="CP077062">
    <property type="protein sequence ID" value="QWZ07381.1"/>
    <property type="molecule type" value="Genomic_DNA"/>
</dbReference>
<dbReference type="GO" id="GO:0043565">
    <property type="term" value="F:sequence-specific DNA binding"/>
    <property type="evidence" value="ECO:0007669"/>
    <property type="project" value="InterPro"/>
</dbReference>
<dbReference type="RefSeq" id="WP_216938892.1">
    <property type="nucleotide sequence ID" value="NZ_CP077062.1"/>
</dbReference>
<evidence type="ECO:0000259" key="4">
    <source>
        <dbReference type="PROSITE" id="PS01124"/>
    </source>
</evidence>
<dbReference type="Proteomes" id="UP000683575">
    <property type="component" value="Chromosome"/>
</dbReference>
<keyword evidence="6" id="KW-1185">Reference proteome</keyword>
<organism evidence="5 6">
    <name type="scientific">Nocardioides panacis</name>
    <dbReference type="NCBI Taxonomy" id="2849501"/>
    <lineage>
        <taxon>Bacteria</taxon>
        <taxon>Bacillati</taxon>
        <taxon>Actinomycetota</taxon>
        <taxon>Actinomycetes</taxon>
        <taxon>Propionibacteriales</taxon>
        <taxon>Nocardioidaceae</taxon>
        <taxon>Nocardioides</taxon>
    </lineage>
</organism>
<accession>A0A975SWZ8</accession>
<dbReference type="PANTHER" id="PTHR46796:SF12">
    <property type="entry name" value="HTH-TYPE DNA-BINDING TRANSCRIPTIONAL ACTIVATOR EUTR"/>
    <property type="match status" value="1"/>
</dbReference>
<dbReference type="InterPro" id="IPR018062">
    <property type="entry name" value="HTH_AraC-typ_CS"/>
</dbReference>
<feature type="domain" description="HTH araC/xylS-type" evidence="4">
    <location>
        <begin position="210"/>
        <end position="311"/>
    </location>
</feature>
<dbReference type="Pfam" id="PF14525">
    <property type="entry name" value="AraC_binding_2"/>
    <property type="match status" value="1"/>
</dbReference>
<dbReference type="InterPro" id="IPR050204">
    <property type="entry name" value="AraC_XylS_family_regulators"/>
</dbReference>
<dbReference type="KEGG" id="nps:KRR39_18265"/>
<dbReference type="InterPro" id="IPR035418">
    <property type="entry name" value="AraC-bd_2"/>
</dbReference>
<dbReference type="PANTHER" id="PTHR46796">
    <property type="entry name" value="HTH-TYPE TRANSCRIPTIONAL ACTIVATOR RHAS-RELATED"/>
    <property type="match status" value="1"/>
</dbReference>
<evidence type="ECO:0000256" key="2">
    <source>
        <dbReference type="ARBA" id="ARBA00023125"/>
    </source>
</evidence>
<evidence type="ECO:0000313" key="5">
    <source>
        <dbReference type="EMBL" id="QWZ07381.1"/>
    </source>
</evidence>
<dbReference type="InterPro" id="IPR018060">
    <property type="entry name" value="HTH_AraC"/>
</dbReference>
<protein>
    <submittedName>
        <fullName evidence="5">Helix-turn-helix domain-containing protein</fullName>
    </submittedName>
</protein>
<dbReference type="PROSITE" id="PS01124">
    <property type="entry name" value="HTH_ARAC_FAMILY_2"/>
    <property type="match status" value="1"/>
</dbReference>
<keyword evidence="3" id="KW-0804">Transcription</keyword>
<name>A0A975SWZ8_9ACTN</name>
<reference evidence="5" key="1">
    <citation type="submission" date="2021-06" db="EMBL/GenBank/DDBJ databases">
        <title>Complete genome sequence of Nocardioides sp. G188.</title>
        <authorList>
            <person name="Im W.-T."/>
        </authorList>
    </citation>
    <scope>NUCLEOTIDE SEQUENCE</scope>
    <source>
        <strain evidence="5">G188</strain>
    </source>
</reference>